<evidence type="ECO:0000313" key="1">
    <source>
        <dbReference type="EMBL" id="CBH99345.1"/>
    </source>
</evidence>
<organism evidence="1">
    <name type="scientific">mine drainage metagenome</name>
    <dbReference type="NCBI Taxonomy" id="410659"/>
    <lineage>
        <taxon>unclassified sequences</taxon>
        <taxon>metagenomes</taxon>
        <taxon>ecological metagenomes</taxon>
    </lineage>
</organism>
<protein>
    <submittedName>
        <fullName evidence="1">Uncharacterized protein</fullName>
    </submittedName>
</protein>
<reference evidence="1" key="1">
    <citation type="submission" date="2009-10" db="EMBL/GenBank/DDBJ databases">
        <title>Diversity of trophic interactions inside an arsenic-rich microbial ecosystem.</title>
        <authorList>
            <person name="Bertin P.N."/>
            <person name="Heinrich-Salmeron A."/>
            <person name="Pelletier E."/>
            <person name="Goulhen-Chollet F."/>
            <person name="Arsene-Ploetze F."/>
            <person name="Gallien S."/>
            <person name="Calteau A."/>
            <person name="Vallenet D."/>
            <person name="Casiot C."/>
            <person name="Chane-Woon-Ming B."/>
            <person name="Giloteaux L."/>
            <person name="Barakat M."/>
            <person name="Bonnefoy V."/>
            <person name="Bruneel O."/>
            <person name="Chandler M."/>
            <person name="Cleiss J."/>
            <person name="Duran R."/>
            <person name="Elbaz-Poulichet F."/>
            <person name="Fonknechten N."/>
            <person name="Lauga B."/>
            <person name="Mornico D."/>
            <person name="Ortet P."/>
            <person name="Schaeffer C."/>
            <person name="Siguier P."/>
            <person name="Alexander Thil Smith A."/>
            <person name="Van Dorsselaer A."/>
            <person name="Weissenbach J."/>
            <person name="Medigue C."/>
            <person name="Le Paslier D."/>
        </authorList>
    </citation>
    <scope>NUCLEOTIDE SEQUENCE</scope>
</reference>
<dbReference type="EMBL" id="CABN01000005">
    <property type="protein sequence ID" value="CBH99345.1"/>
    <property type="molecule type" value="Genomic_DNA"/>
</dbReference>
<comment type="caution">
    <text evidence="1">The sequence shown here is derived from an EMBL/GenBank/DDBJ whole genome shotgun (WGS) entry which is preliminary data.</text>
</comment>
<accession>E6PWN7</accession>
<sequence length="175" mass="19830">MFLPLLQVIVLGALLLYLAKWRGSMRSRNIKSWDQLFCQLRTDWSARDLSNQFLWKQGLAVTQDEIWERVNGPHGLWVMYKNARVLLEMADFAARNASPDNPVDPLLVESIRTDAMQIRLCVLMAIAQYGISSATAGVKVNAWRAADLYTTMASRMTQIMQSHAALRLPDFVAAM</sequence>
<name>E6PWN7_9ZZZZ</name>
<dbReference type="AlphaFoldDB" id="E6PWN7"/>
<proteinExistence type="predicted"/>
<gene>
    <name evidence="1" type="ORF">CARN3_0256</name>
</gene>